<organism evidence="10 11">
    <name type="scientific">Chloracidobacterium sp. N</name>
    <dbReference type="NCBI Taxonomy" id="2821540"/>
    <lineage>
        <taxon>Bacteria</taxon>
        <taxon>Pseudomonadati</taxon>
        <taxon>Acidobacteriota</taxon>
        <taxon>Terriglobia</taxon>
        <taxon>Terriglobales</taxon>
        <taxon>Acidobacteriaceae</taxon>
        <taxon>Chloracidobacterium</taxon>
        <taxon>Chloracidobacterium aggregatum</taxon>
    </lineage>
</organism>
<gene>
    <name evidence="10" type="ORF">J8C05_13410</name>
</gene>
<protein>
    <submittedName>
        <fullName evidence="10">ABC transporter permease</fullName>
    </submittedName>
</protein>
<feature type="transmembrane region" description="Helical" evidence="7">
    <location>
        <begin position="340"/>
        <end position="365"/>
    </location>
</feature>
<evidence type="ECO:0000313" key="10">
    <source>
        <dbReference type="EMBL" id="QUV95021.1"/>
    </source>
</evidence>
<dbReference type="PANTHER" id="PTHR43738:SF1">
    <property type="entry name" value="HEMIN TRANSPORT SYSTEM PERMEASE PROTEIN HRTB-RELATED"/>
    <property type="match status" value="1"/>
</dbReference>
<dbReference type="RefSeq" id="WP_211423263.1">
    <property type="nucleotide sequence ID" value="NZ_CP072643.1"/>
</dbReference>
<evidence type="ECO:0000256" key="1">
    <source>
        <dbReference type="ARBA" id="ARBA00004651"/>
    </source>
</evidence>
<evidence type="ECO:0000256" key="2">
    <source>
        <dbReference type="ARBA" id="ARBA00022448"/>
    </source>
</evidence>
<feature type="transmembrane region" description="Helical" evidence="7">
    <location>
        <begin position="258"/>
        <end position="280"/>
    </location>
</feature>
<dbReference type="Proteomes" id="UP000677668">
    <property type="component" value="Chromosome 2"/>
</dbReference>
<evidence type="ECO:0000313" key="11">
    <source>
        <dbReference type="Proteomes" id="UP000677668"/>
    </source>
</evidence>
<evidence type="ECO:0000256" key="7">
    <source>
        <dbReference type="SAM" id="Phobius"/>
    </source>
</evidence>
<accession>A0ABX8B608</accession>
<feature type="transmembrane region" description="Helical" evidence="7">
    <location>
        <begin position="301"/>
        <end position="328"/>
    </location>
</feature>
<evidence type="ECO:0000256" key="4">
    <source>
        <dbReference type="ARBA" id="ARBA00022692"/>
    </source>
</evidence>
<feature type="domain" description="ABC3 transporter permease C-terminal" evidence="8">
    <location>
        <begin position="260"/>
        <end position="375"/>
    </location>
</feature>
<keyword evidence="3" id="KW-1003">Cell membrane</keyword>
<comment type="subcellular location">
    <subcellularLocation>
        <location evidence="1">Cell membrane</location>
        <topology evidence="1">Multi-pass membrane protein</topology>
    </subcellularLocation>
</comment>
<keyword evidence="6 7" id="KW-0472">Membrane</keyword>
<evidence type="ECO:0000256" key="5">
    <source>
        <dbReference type="ARBA" id="ARBA00022989"/>
    </source>
</evidence>
<dbReference type="InterPro" id="IPR025857">
    <property type="entry name" value="MacB_PCD"/>
</dbReference>
<dbReference type="InterPro" id="IPR051125">
    <property type="entry name" value="ABC-4/HrtB_transporter"/>
</dbReference>
<dbReference type="InterPro" id="IPR003838">
    <property type="entry name" value="ABC3_permease_C"/>
</dbReference>
<reference evidence="10 11" key="1">
    <citation type="submission" date="2021-03" db="EMBL/GenBank/DDBJ databases">
        <title>Genomic and phenotypic characterization of Chloracidobacterium isolates provides evidence for multiple species.</title>
        <authorList>
            <person name="Saini M.K."/>
            <person name="Costas A.M.G."/>
            <person name="Tank M."/>
            <person name="Bryant D.A."/>
        </authorList>
    </citation>
    <scope>NUCLEOTIDE SEQUENCE [LARGE SCALE GENOMIC DNA]</scope>
    <source>
        <strain evidence="10 11">N</strain>
    </source>
</reference>
<dbReference type="Pfam" id="PF12704">
    <property type="entry name" value="MacB_PCD"/>
    <property type="match status" value="1"/>
</dbReference>
<dbReference type="EMBL" id="CP072643">
    <property type="protein sequence ID" value="QUV95021.1"/>
    <property type="molecule type" value="Genomic_DNA"/>
</dbReference>
<evidence type="ECO:0000259" key="9">
    <source>
        <dbReference type="Pfam" id="PF12704"/>
    </source>
</evidence>
<keyword evidence="2" id="KW-0813">Transport</keyword>
<keyword evidence="11" id="KW-1185">Reference proteome</keyword>
<dbReference type="Pfam" id="PF02687">
    <property type="entry name" value="FtsX"/>
    <property type="match status" value="1"/>
</dbReference>
<name>A0ABX8B608_9BACT</name>
<proteinExistence type="predicted"/>
<evidence type="ECO:0000256" key="6">
    <source>
        <dbReference type="ARBA" id="ARBA00023136"/>
    </source>
</evidence>
<evidence type="ECO:0000256" key="3">
    <source>
        <dbReference type="ARBA" id="ARBA00022475"/>
    </source>
</evidence>
<feature type="domain" description="MacB-like periplasmic core" evidence="9">
    <location>
        <begin position="18"/>
        <end position="222"/>
    </location>
</feature>
<keyword evidence="5 7" id="KW-1133">Transmembrane helix</keyword>
<sequence length="381" mass="42191">MNFVALKMLLGDRSKFLGLVFSIAFASFLMAHQASIFSGLMNRTRSQIRDIPDADLWVMDKETQYIDEVAALTTNDLYRVRGISGVEWAVRLFKGNPRVRAADGRFRTVILMGLDDETLVGAPRRMLVGRIEDLRQPDAVIIDRAGFYFFFPKAPLSVGQVMEMNDRRVTIVGICEASAPFATFPVMFTRYSQAVNYVGRERNHLSFILVKAAAGVDIPDLCRRIGETSPKLKAMTGEAFEWETIGYYIRNTGIPVNFGITVLIALVVGTVVAGQTFYIFTIENLKQFGALKAIGVTNLRIVSMILLQAVVVGIIGYALGMAMCAAFFDLTRDAAIQLRGFILLWQVAIGTGGVVFFIVLLASLLSIRKVLFLEPAIVFRG</sequence>
<evidence type="ECO:0000259" key="8">
    <source>
        <dbReference type="Pfam" id="PF02687"/>
    </source>
</evidence>
<keyword evidence="4 7" id="KW-0812">Transmembrane</keyword>
<dbReference type="PANTHER" id="PTHR43738">
    <property type="entry name" value="ABC TRANSPORTER, MEMBRANE PROTEIN"/>
    <property type="match status" value="1"/>
</dbReference>